<evidence type="ECO:0000313" key="2">
    <source>
        <dbReference type="Proteomes" id="UP001165064"/>
    </source>
</evidence>
<reference evidence="1" key="1">
    <citation type="submission" date="2023-04" db="EMBL/GenBank/DDBJ databases">
        <title>Ambrosiozyma monospora NBRC 10751.</title>
        <authorList>
            <person name="Ichikawa N."/>
            <person name="Sato H."/>
            <person name="Tonouchi N."/>
        </authorList>
    </citation>
    <scope>NUCLEOTIDE SEQUENCE</scope>
    <source>
        <strain evidence="1">NBRC 10751</strain>
    </source>
</reference>
<keyword evidence="2" id="KW-1185">Reference proteome</keyword>
<accession>A0ACB5TNE3</accession>
<evidence type="ECO:0000313" key="1">
    <source>
        <dbReference type="EMBL" id="GME91655.1"/>
    </source>
</evidence>
<organism evidence="1 2">
    <name type="scientific">Ambrosiozyma monospora</name>
    <name type="common">Yeast</name>
    <name type="synonym">Endomycopsis monosporus</name>
    <dbReference type="NCBI Taxonomy" id="43982"/>
    <lineage>
        <taxon>Eukaryota</taxon>
        <taxon>Fungi</taxon>
        <taxon>Dikarya</taxon>
        <taxon>Ascomycota</taxon>
        <taxon>Saccharomycotina</taxon>
        <taxon>Pichiomycetes</taxon>
        <taxon>Pichiales</taxon>
        <taxon>Pichiaceae</taxon>
        <taxon>Ambrosiozyma</taxon>
    </lineage>
</organism>
<comment type="caution">
    <text evidence="1">The sequence shown here is derived from an EMBL/GenBank/DDBJ whole genome shotgun (WGS) entry which is preliminary data.</text>
</comment>
<name>A0ACB5TNE3_AMBMO</name>
<sequence length="317" mass="35958">MSYDENWNLPPRFVPLAESCNVSFDQPANQQADSKVKQEQDDGKSQSQSTPISNNNYLLGLTSNSKTSPHVQLILTNFQDHYLCILKTKTELKELIKASIGSDGPSIVNDFYRAITKINKTLIDPQNRNNINKKVEVSIAEGFQNIKLHLPGNRFTWTFPLVQVTELQDKLTLSTKLNQLLLNFSMIQSDIISSSAAELINKTSINRAFLEKLFENWATLQGIPEGQRGELDDNDWMTHECIHNILSDGLACSLFTKLPDIEAKFYDLYRKQTDDQLESLKLQTVFSTQRNSEWDMIQKREMNSKTAEVGETAGGSF</sequence>
<dbReference type="Proteomes" id="UP001165064">
    <property type="component" value="Unassembled WGS sequence"/>
</dbReference>
<dbReference type="EMBL" id="BSXS01008160">
    <property type="protein sequence ID" value="GME91655.1"/>
    <property type="molecule type" value="Genomic_DNA"/>
</dbReference>
<gene>
    <name evidence="1" type="ORF">Amon02_000895300</name>
</gene>
<proteinExistence type="predicted"/>
<protein>
    <submittedName>
        <fullName evidence="1">Unnamed protein product</fullName>
    </submittedName>
</protein>